<comment type="caution">
    <text evidence="1">The sequence shown here is derived from an EMBL/GenBank/DDBJ whole genome shotgun (WGS) entry which is preliminary data.</text>
</comment>
<reference evidence="2" key="1">
    <citation type="journal article" date="2023" name="Commun. Biol.">
        <title>Genome analysis of Parmales, the sister group of diatoms, reveals the evolutionary specialization of diatoms from phago-mixotrophs to photoautotrophs.</title>
        <authorList>
            <person name="Ban H."/>
            <person name="Sato S."/>
            <person name="Yoshikawa S."/>
            <person name="Yamada K."/>
            <person name="Nakamura Y."/>
            <person name="Ichinomiya M."/>
            <person name="Sato N."/>
            <person name="Blanc-Mathieu R."/>
            <person name="Endo H."/>
            <person name="Kuwata A."/>
            <person name="Ogata H."/>
        </authorList>
    </citation>
    <scope>NUCLEOTIDE SEQUENCE [LARGE SCALE GENOMIC DNA]</scope>
</reference>
<dbReference type="EMBL" id="BRYA01000154">
    <property type="protein sequence ID" value="GMI41582.1"/>
    <property type="molecule type" value="Genomic_DNA"/>
</dbReference>
<dbReference type="Proteomes" id="UP001165065">
    <property type="component" value="Unassembled WGS sequence"/>
</dbReference>
<evidence type="ECO:0000313" key="2">
    <source>
        <dbReference type="Proteomes" id="UP001165065"/>
    </source>
</evidence>
<sequence length="185" mass="20642">MVSPRECESSSDISQRVIMNNFVVFSPPPHPDFRVGDVDPSFIHPIDAILPSSSYKINDGDEITLAVRREPTEEEYDGGSVIEFPMLDGAIGDSSHKPEHYQYVYEVVGGTLISSVEGRIGCAGRRGWGASRKRVEGEGDFKLKVDESNEDGVVKVRATWARGFSTVHHTEWVEFKVEGREEKEL</sequence>
<keyword evidence="2" id="KW-1185">Reference proteome</keyword>
<proteinExistence type="predicted"/>
<dbReference type="AlphaFoldDB" id="A0A9W7GCL5"/>
<gene>
    <name evidence="1" type="ORF">TrCOL_g11880</name>
</gene>
<name>A0A9W7GCL5_9STRA</name>
<accession>A0A9W7GCL5</accession>
<evidence type="ECO:0000313" key="1">
    <source>
        <dbReference type="EMBL" id="GMI41582.1"/>
    </source>
</evidence>
<organism evidence="1 2">
    <name type="scientific">Triparma columacea</name>
    <dbReference type="NCBI Taxonomy" id="722753"/>
    <lineage>
        <taxon>Eukaryota</taxon>
        <taxon>Sar</taxon>
        <taxon>Stramenopiles</taxon>
        <taxon>Ochrophyta</taxon>
        <taxon>Bolidophyceae</taxon>
        <taxon>Parmales</taxon>
        <taxon>Triparmaceae</taxon>
        <taxon>Triparma</taxon>
    </lineage>
</organism>
<protein>
    <submittedName>
        <fullName evidence="1">Uncharacterized protein</fullName>
    </submittedName>
</protein>